<evidence type="ECO:0000313" key="2">
    <source>
        <dbReference type="EMBL" id="GCD78747.1"/>
    </source>
</evidence>
<dbReference type="Pfam" id="PF22860">
    <property type="entry name" value="DUF7017"/>
    <property type="match status" value="1"/>
</dbReference>
<reference evidence="2 3" key="1">
    <citation type="submission" date="2018-11" db="EMBL/GenBank/DDBJ databases">
        <title>Schleiferia aggregans sp. nov., a moderately thermophilic heterotrophic bacterium isolated from microbial mats at a terrestrial hot spring.</title>
        <authorList>
            <person name="Iino T."/>
            <person name="Ohkuma M."/>
            <person name="Haruta S."/>
        </authorList>
    </citation>
    <scope>NUCLEOTIDE SEQUENCE [LARGE SCALE GENOMIC DNA]</scope>
    <source>
        <strain evidence="2 3">LA</strain>
    </source>
</reference>
<comment type="caution">
    <text evidence="2">The sequence shown here is derived from an EMBL/GenBank/DDBJ whole genome shotgun (WGS) entry which is preliminary data.</text>
</comment>
<proteinExistence type="predicted"/>
<sequence>MNKEFYQQIQDLLKQGHLHQAQELAEKAHKEAPDDLFNNKSLALVYLSKLEKTNEIQNISEIITLSEQILSLQLPESDFLHNRHIWLLTLHLFKITTYPDFNYSQLDLLFQLIKKIPYQRPSKAHSFLLSAILTHSHTYPHTYELLEWWNLKNLRPEDYQLPQNKTDNINTSTQKINITLAERTWLAYTRLTINRLSITPPDHPEHTRLNYKATQLLNRLRQINQANPQLQYLPLYRIKLAHTLRKPIDAQPEFIAYARTRPKEFWIYSTLADITDDPEQQKALLAMAIHLAPKPEYSIRARKKIIKLFLNNNFTKLASAQLNKLIEIYNQNKNKNWRLPSEIREYLMATWYDPTIEIPDQEWTIDFIHDAATFIYHDFKPLNVAIGAQIGNKIYEYFAHQTQHGKARIINLTPIKNIEAEYFKALLHIDEQQTHIVLTQQIPLPQQEPPIKNVEGPVQISPDKKFALIKQKYYVPPQLIEKHHLKNGQNLKATVLRAWDNKKEKFGWKCIKIIQ</sequence>
<dbReference type="EMBL" id="BHZE01000045">
    <property type="protein sequence ID" value="GCD78747.1"/>
    <property type="molecule type" value="Genomic_DNA"/>
</dbReference>
<dbReference type="AlphaFoldDB" id="A0A401XP05"/>
<name>A0A401XP05_9FLAO</name>
<keyword evidence="3" id="KW-1185">Reference proteome</keyword>
<gene>
    <name evidence="2" type="ORF">JCM31826_22290</name>
</gene>
<dbReference type="Proteomes" id="UP000286715">
    <property type="component" value="Unassembled WGS sequence"/>
</dbReference>
<dbReference type="InterPro" id="IPR054427">
    <property type="entry name" value="S1CSD-TOTE-2"/>
</dbReference>
<evidence type="ECO:0000313" key="3">
    <source>
        <dbReference type="Proteomes" id="UP000286715"/>
    </source>
</evidence>
<protein>
    <recommendedName>
        <fullName evidence="1">TOTE conflict systems S1/CSD-like domain-containing protein</fullName>
    </recommendedName>
</protein>
<evidence type="ECO:0000259" key="1">
    <source>
        <dbReference type="Pfam" id="PF22707"/>
    </source>
</evidence>
<dbReference type="Pfam" id="PF22707">
    <property type="entry name" value="S1CSD-TOTE-2"/>
    <property type="match status" value="1"/>
</dbReference>
<feature type="domain" description="TOTE conflict systems S1/CSD-like" evidence="1">
    <location>
        <begin position="452"/>
        <end position="513"/>
    </location>
</feature>
<dbReference type="RefSeq" id="WP_124398802.1">
    <property type="nucleotide sequence ID" value="NZ_BHZE01000045.1"/>
</dbReference>
<dbReference type="InterPro" id="IPR054283">
    <property type="entry name" value="DUF7017"/>
</dbReference>
<accession>A0A401XP05</accession>
<dbReference type="OrthoDB" id="6196244at2"/>
<organism evidence="2 3">
    <name type="scientific">Thermaurantimonas aggregans</name>
    <dbReference type="NCBI Taxonomy" id="2173829"/>
    <lineage>
        <taxon>Bacteria</taxon>
        <taxon>Pseudomonadati</taxon>
        <taxon>Bacteroidota</taxon>
        <taxon>Flavobacteriia</taxon>
        <taxon>Flavobacteriales</taxon>
        <taxon>Schleiferiaceae</taxon>
        <taxon>Thermaurantimonas</taxon>
    </lineage>
</organism>